<dbReference type="EMBL" id="HACA01002282">
    <property type="protein sequence ID" value="CDW19643.1"/>
    <property type="molecule type" value="Transcribed_RNA"/>
</dbReference>
<protein>
    <submittedName>
        <fullName evidence="1">Uncharacterized protein</fullName>
    </submittedName>
</protein>
<proteinExistence type="predicted"/>
<feature type="non-terminal residue" evidence="1">
    <location>
        <position position="66"/>
    </location>
</feature>
<dbReference type="AlphaFoldDB" id="A0A0K2T0U5"/>
<evidence type="ECO:0000313" key="1">
    <source>
        <dbReference type="EMBL" id="CDW19643.1"/>
    </source>
</evidence>
<sequence>ISDVSNQSYIHGLASTFQVAGLYGDSGLYGDNQSNYTASCVHKVSQNFPVRLNSQSLIVEVTSDYD</sequence>
<name>A0A0K2T0U5_LEPSM</name>
<reference evidence="1" key="1">
    <citation type="submission" date="2014-05" db="EMBL/GenBank/DDBJ databases">
        <authorList>
            <person name="Chronopoulou M."/>
        </authorList>
    </citation>
    <scope>NUCLEOTIDE SEQUENCE</scope>
    <source>
        <tissue evidence="1">Whole organism</tissue>
    </source>
</reference>
<accession>A0A0K2T0U5</accession>
<organism evidence="1">
    <name type="scientific">Lepeophtheirus salmonis</name>
    <name type="common">Salmon louse</name>
    <name type="synonym">Caligus salmonis</name>
    <dbReference type="NCBI Taxonomy" id="72036"/>
    <lineage>
        <taxon>Eukaryota</taxon>
        <taxon>Metazoa</taxon>
        <taxon>Ecdysozoa</taxon>
        <taxon>Arthropoda</taxon>
        <taxon>Crustacea</taxon>
        <taxon>Multicrustacea</taxon>
        <taxon>Hexanauplia</taxon>
        <taxon>Copepoda</taxon>
        <taxon>Siphonostomatoida</taxon>
        <taxon>Caligidae</taxon>
        <taxon>Lepeophtheirus</taxon>
    </lineage>
</organism>
<feature type="non-terminal residue" evidence="1">
    <location>
        <position position="1"/>
    </location>
</feature>